<accession>S7W522</accession>
<name>S7W522_SPRLO</name>
<dbReference type="STRING" id="1358809.S7W522"/>
<dbReference type="Gene3D" id="3.30.200.20">
    <property type="entry name" value="Phosphorylase Kinase, domain 1"/>
    <property type="match status" value="1"/>
</dbReference>
<keyword evidence="2" id="KW-0808">Transferase</keyword>
<keyword evidence="6" id="KW-1133">Transmembrane helix</keyword>
<dbReference type="InterPro" id="IPR050108">
    <property type="entry name" value="CDK"/>
</dbReference>
<evidence type="ECO:0000256" key="6">
    <source>
        <dbReference type="SAM" id="Phobius"/>
    </source>
</evidence>
<dbReference type="AlphaFoldDB" id="S7W522"/>
<keyword evidence="9" id="KW-1185">Reference proteome</keyword>
<reference evidence="9" key="1">
    <citation type="journal article" date="2013" name="PLoS Genet.">
        <title>The genome of Spraguea lophii and the basis of host-microsporidian interactions.</title>
        <authorList>
            <person name="Campbell S.E."/>
            <person name="Williams T.A."/>
            <person name="Yousuf A."/>
            <person name="Soanes D.M."/>
            <person name="Paszkiewicz K.H."/>
            <person name="Williams B.A.P."/>
        </authorList>
    </citation>
    <scope>NUCLEOTIDE SEQUENCE [LARGE SCALE GENOMIC DNA]</scope>
    <source>
        <strain evidence="9">42_110</strain>
    </source>
</reference>
<evidence type="ECO:0000259" key="7">
    <source>
        <dbReference type="PROSITE" id="PS50011"/>
    </source>
</evidence>
<dbReference type="GO" id="GO:0005524">
    <property type="term" value="F:ATP binding"/>
    <property type="evidence" value="ECO:0007669"/>
    <property type="project" value="UniProtKB-KW"/>
</dbReference>
<dbReference type="GO" id="GO:0007346">
    <property type="term" value="P:regulation of mitotic cell cycle"/>
    <property type="evidence" value="ECO:0007669"/>
    <property type="project" value="TreeGrafter"/>
</dbReference>
<evidence type="ECO:0000256" key="1">
    <source>
        <dbReference type="ARBA" id="ARBA00022527"/>
    </source>
</evidence>
<dbReference type="SUPFAM" id="SSF56112">
    <property type="entry name" value="Protein kinase-like (PK-like)"/>
    <property type="match status" value="1"/>
</dbReference>
<dbReference type="VEuPathDB" id="MicrosporidiaDB:SLOPH_2519"/>
<sequence length="230" mass="26823">MIDRYENIIYHYQSIIYHYITISLYISITLLPPMIKYNRSIKISLFKNITKIGHGNYGNIYKGYKDIKEIDLDGSREIDGNRDSKDIKDNNHTNTITNNHINHTNNINNNNIYCIKKLSSNLVLDTNGFNLLYLREINILKNIKHNNIIEIIDIAVGNSINNIYIILELMDIDLKDIINYYSDNNYSYCDGDCDNDDSDYNGIKDCDSNNTNDNNYNKDYNTNNHNHITT</sequence>
<feature type="transmembrane region" description="Helical" evidence="6">
    <location>
        <begin position="15"/>
        <end position="35"/>
    </location>
</feature>
<dbReference type="EMBL" id="ATCN01001190">
    <property type="protein sequence ID" value="EPR77870.1"/>
    <property type="molecule type" value="Genomic_DNA"/>
</dbReference>
<comment type="caution">
    <text evidence="8">The sequence shown here is derived from an EMBL/GenBank/DDBJ whole genome shotgun (WGS) entry which is preliminary data.</text>
</comment>
<dbReference type="Proteomes" id="UP000014978">
    <property type="component" value="Unassembled WGS sequence"/>
</dbReference>
<evidence type="ECO:0000313" key="8">
    <source>
        <dbReference type="EMBL" id="EPR77870.1"/>
    </source>
</evidence>
<keyword evidence="4 8" id="KW-0418">Kinase</keyword>
<evidence type="ECO:0000313" key="9">
    <source>
        <dbReference type="Proteomes" id="UP000014978"/>
    </source>
</evidence>
<dbReference type="PROSITE" id="PS50011">
    <property type="entry name" value="PROTEIN_KINASE_DOM"/>
    <property type="match status" value="1"/>
</dbReference>
<keyword evidence="1" id="KW-0723">Serine/threonine-protein kinase</keyword>
<dbReference type="HOGENOM" id="CLU_1205442_0_0_1"/>
<feature type="non-terminal residue" evidence="8">
    <location>
        <position position="230"/>
    </location>
</feature>
<keyword evidence="8" id="KW-0132">Cell division</keyword>
<dbReference type="PANTHER" id="PTHR24056:SF107">
    <property type="entry name" value="CYCLIN-DEPENDENT KINASE 11A-RELATED"/>
    <property type="match status" value="1"/>
</dbReference>
<organism evidence="8 9">
    <name type="scientific">Spraguea lophii (strain 42_110)</name>
    <name type="common">Microsporidian parasite</name>
    <dbReference type="NCBI Taxonomy" id="1358809"/>
    <lineage>
        <taxon>Eukaryota</taxon>
        <taxon>Fungi</taxon>
        <taxon>Fungi incertae sedis</taxon>
        <taxon>Microsporidia</taxon>
        <taxon>Spragueidae</taxon>
        <taxon>Spraguea</taxon>
    </lineage>
</organism>
<dbReference type="GO" id="GO:0005634">
    <property type="term" value="C:nucleus"/>
    <property type="evidence" value="ECO:0007669"/>
    <property type="project" value="TreeGrafter"/>
</dbReference>
<dbReference type="PANTHER" id="PTHR24056">
    <property type="entry name" value="CELL DIVISION PROTEIN KINASE"/>
    <property type="match status" value="1"/>
</dbReference>
<keyword evidence="3" id="KW-0547">Nucleotide-binding</keyword>
<keyword evidence="6" id="KW-0472">Membrane</keyword>
<dbReference type="GO" id="GO:0051301">
    <property type="term" value="P:cell division"/>
    <property type="evidence" value="ECO:0007669"/>
    <property type="project" value="UniProtKB-KW"/>
</dbReference>
<evidence type="ECO:0000256" key="2">
    <source>
        <dbReference type="ARBA" id="ARBA00022679"/>
    </source>
</evidence>
<feature type="domain" description="Protein kinase" evidence="7">
    <location>
        <begin position="46"/>
        <end position="230"/>
    </location>
</feature>
<evidence type="ECO:0000256" key="5">
    <source>
        <dbReference type="ARBA" id="ARBA00022840"/>
    </source>
</evidence>
<gene>
    <name evidence="8" type="ORF">SLOPH_2519</name>
</gene>
<keyword evidence="5" id="KW-0067">ATP-binding</keyword>
<dbReference type="InterPro" id="IPR011009">
    <property type="entry name" value="Kinase-like_dom_sf"/>
</dbReference>
<protein>
    <submittedName>
        <fullName evidence="8">Cell division kinase</fullName>
    </submittedName>
</protein>
<evidence type="ECO:0000256" key="3">
    <source>
        <dbReference type="ARBA" id="ARBA00022741"/>
    </source>
</evidence>
<dbReference type="GO" id="GO:0004674">
    <property type="term" value="F:protein serine/threonine kinase activity"/>
    <property type="evidence" value="ECO:0007669"/>
    <property type="project" value="UniProtKB-KW"/>
</dbReference>
<proteinExistence type="predicted"/>
<evidence type="ECO:0000256" key="4">
    <source>
        <dbReference type="ARBA" id="ARBA00022777"/>
    </source>
</evidence>
<dbReference type="InterPro" id="IPR000719">
    <property type="entry name" value="Prot_kinase_dom"/>
</dbReference>
<keyword evidence="6" id="KW-0812">Transmembrane</keyword>
<dbReference type="InParanoid" id="S7W522"/>
<keyword evidence="8" id="KW-0131">Cell cycle</keyword>